<evidence type="ECO:0000259" key="1">
    <source>
        <dbReference type="Pfam" id="PF13456"/>
    </source>
</evidence>
<gene>
    <name evidence="2" type="ORF">TCM_018867</name>
</gene>
<dbReference type="Proteomes" id="UP000026915">
    <property type="component" value="Chromosome 4"/>
</dbReference>
<dbReference type="AlphaFoldDB" id="A0A061EFG5"/>
<dbReference type="EMBL" id="CM001882">
    <property type="protein sequence ID" value="EOY03730.1"/>
    <property type="molecule type" value="Genomic_DNA"/>
</dbReference>
<dbReference type="GO" id="GO:0004523">
    <property type="term" value="F:RNA-DNA hybrid ribonuclease activity"/>
    <property type="evidence" value="ECO:0007669"/>
    <property type="project" value="InterPro"/>
</dbReference>
<evidence type="ECO:0000313" key="3">
    <source>
        <dbReference type="Proteomes" id="UP000026915"/>
    </source>
</evidence>
<keyword evidence="3" id="KW-1185">Reference proteome</keyword>
<dbReference type="InterPro" id="IPR044730">
    <property type="entry name" value="RNase_H-like_dom_plant"/>
</dbReference>
<dbReference type="Pfam" id="PF13456">
    <property type="entry name" value="RVT_3"/>
    <property type="match status" value="1"/>
</dbReference>
<dbReference type="PANTHER" id="PTHR33033">
    <property type="entry name" value="POLYNUCLEOTIDYL TRANSFERASE, RIBONUCLEASE H-LIKE SUPERFAMILY PROTEIN-RELATED"/>
    <property type="match status" value="1"/>
</dbReference>
<sequence>MKAKWPNHKAPIGDFTRFLNEGTTPMIPKKSKSSKVWFNPMVGCLKFNIDGSFKGCPGDSSIGGILRNKFGEVLVFFSKSIGITDSNKVEQLAVREIALIYAASKWCSSHVLVIDSDNYNIVK</sequence>
<dbReference type="Gene3D" id="3.30.420.10">
    <property type="entry name" value="Ribonuclease H-like superfamily/Ribonuclease H"/>
    <property type="match status" value="1"/>
</dbReference>
<accession>A0A061EFG5</accession>
<dbReference type="PANTHER" id="PTHR33033:SF109">
    <property type="entry name" value="PROTEIN, PUTATIVE-RELATED"/>
    <property type="match status" value="1"/>
</dbReference>
<dbReference type="InParanoid" id="A0A061EFG5"/>
<protein>
    <recommendedName>
        <fullName evidence="1">RNase H type-1 domain-containing protein</fullName>
    </recommendedName>
</protein>
<feature type="domain" description="RNase H type-1" evidence="1">
    <location>
        <begin position="48"/>
        <end position="122"/>
    </location>
</feature>
<evidence type="ECO:0000313" key="2">
    <source>
        <dbReference type="EMBL" id="EOY03730.1"/>
    </source>
</evidence>
<reference evidence="2 3" key="1">
    <citation type="journal article" date="2013" name="Genome Biol.">
        <title>The genome sequence of the most widely cultivated cacao type and its use to identify candidate genes regulating pod color.</title>
        <authorList>
            <person name="Motamayor J.C."/>
            <person name="Mockaitis K."/>
            <person name="Schmutz J."/>
            <person name="Haiminen N."/>
            <person name="Iii D.L."/>
            <person name="Cornejo O."/>
            <person name="Findley S.D."/>
            <person name="Zheng P."/>
            <person name="Utro F."/>
            <person name="Royaert S."/>
            <person name="Saski C."/>
            <person name="Jenkins J."/>
            <person name="Podicheti R."/>
            <person name="Zhao M."/>
            <person name="Scheffler B.E."/>
            <person name="Stack J.C."/>
            <person name="Feltus F.A."/>
            <person name="Mustiga G.M."/>
            <person name="Amores F."/>
            <person name="Phillips W."/>
            <person name="Marelli J.P."/>
            <person name="May G.D."/>
            <person name="Shapiro H."/>
            <person name="Ma J."/>
            <person name="Bustamante C.D."/>
            <person name="Schnell R.J."/>
            <person name="Main D."/>
            <person name="Gilbert D."/>
            <person name="Parida L."/>
            <person name="Kuhn D.N."/>
        </authorList>
    </citation>
    <scope>NUCLEOTIDE SEQUENCE [LARGE SCALE GENOMIC DNA]</scope>
    <source>
        <strain evidence="3">cv. Matina 1-6</strain>
    </source>
</reference>
<organism evidence="2 3">
    <name type="scientific">Theobroma cacao</name>
    <name type="common">Cacao</name>
    <name type="synonym">Cocoa</name>
    <dbReference type="NCBI Taxonomy" id="3641"/>
    <lineage>
        <taxon>Eukaryota</taxon>
        <taxon>Viridiplantae</taxon>
        <taxon>Streptophyta</taxon>
        <taxon>Embryophyta</taxon>
        <taxon>Tracheophyta</taxon>
        <taxon>Spermatophyta</taxon>
        <taxon>Magnoliopsida</taxon>
        <taxon>eudicotyledons</taxon>
        <taxon>Gunneridae</taxon>
        <taxon>Pentapetalae</taxon>
        <taxon>rosids</taxon>
        <taxon>malvids</taxon>
        <taxon>Malvales</taxon>
        <taxon>Malvaceae</taxon>
        <taxon>Byttnerioideae</taxon>
        <taxon>Theobroma</taxon>
    </lineage>
</organism>
<name>A0A061EFG5_THECC</name>
<dbReference type="InterPro" id="IPR036397">
    <property type="entry name" value="RNaseH_sf"/>
</dbReference>
<dbReference type="HOGENOM" id="CLU_000680_21_0_1"/>
<proteinExistence type="predicted"/>
<dbReference type="GO" id="GO:0003676">
    <property type="term" value="F:nucleic acid binding"/>
    <property type="evidence" value="ECO:0007669"/>
    <property type="project" value="InterPro"/>
</dbReference>
<dbReference type="SUPFAM" id="SSF53098">
    <property type="entry name" value="Ribonuclease H-like"/>
    <property type="match status" value="1"/>
</dbReference>
<dbReference type="Gramene" id="EOY03730">
    <property type="protein sequence ID" value="EOY03730"/>
    <property type="gene ID" value="TCM_018867"/>
</dbReference>
<dbReference type="InterPro" id="IPR012337">
    <property type="entry name" value="RNaseH-like_sf"/>
</dbReference>
<dbReference type="CDD" id="cd06222">
    <property type="entry name" value="RNase_H_like"/>
    <property type="match status" value="1"/>
</dbReference>
<dbReference type="InterPro" id="IPR002156">
    <property type="entry name" value="RNaseH_domain"/>
</dbReference>